<evidence type="ECO:0000256" key="3">
    <source>
        <dbReference type="ARBA" id="ARBA00022475"/>
    </source>
</evidence>
<keyword evidence="6 7" id="KW-0472">Membrane</keyword>
<feature type="transmembrane region" description="Helical" evidence="7">
    <location>
        <begin position="164"/>
        <end position="183"/>
    </location>
</feature>
<feature type="transmembrane region" description="Helical" evidence="7">
    <location>
        <begin position="270"/>
        <end position="295"/>
    </location>
</feature>
<comment type="similarity">
    <text evidence="7">Belongs to the binding-protein-dependent transport system permease family.</text>
</comment>
<accession>A0ABV5LXR9</accession>
<dbReference type="CDD" id="cd06261">
    <property type="entry name" value="TM_PBP2"/>
    <property type="match status" value="1"/>
</dbReference>
<evidence type="ECO:0000256" key="2">
    <source>
        <dbReference type="ARBA" id="ARBA00022448"/>
    </source>
</evidence>
<proteinExistence type="inferred from homology"/>
<dbReference type="InterPro" id="IPR000515">
    <property type="entry name" value="MetI-like"/>
</dbReference>
<gene>
    <name evidence="9" type="ORF">ACFFVI_17890</name>
</gene>
<keyword evidence="3" id="KW-1003">Cell membrane</keyword>
<feature type="transmembrane region" description="Helical" evidence="7">
    <location>
        <begin position="103"/>
        <end position="126"/>
    </location>
</feature>
<protein>
    <submittedName>
        <fullName evidence="9">ABC transporter permease</fullName>
    </submittedName>
</protein>
<dbReference type="PROSITE" id="PS50928">
    <property type="entry name" value="ABC_TM1"/>
    <property type="match status" value="1"/>
</dbReference>
<dbReference type="Gene3D" id="1.10.3720.10">
    <property type="entry name" value="MetI-like"/>
    <property type="match status" value="1"/>
</dbReference>
<comment type="subcellular location">
    <subcellularLocation>
        <location evidence="1 7">Cell membrane</location>
        <topology evidence="1 7">Multi-pass membrane protein</topology>
    </subcellularLocation>
</comment>
<keyword evidence="2 7" id="KW-0813">Transport</keyword>
<evidence type="ECO:0000256" key="6">
    <source>
        <dbReference type="ARBA" id="ARBA00023136"/>
    </source>
</evidence>
<feature type="transmembrane region" description="Helical" evidence="7">
    <location>
        <begin position="221"/>
        <end position="245"/>
    </location>
</feature>
<dbReference type="Proteomes" id="UP001589748">
    <property type="component" value="Unassembled WGS sequence"/>
</dbReference>
<dbReference type="RefSeq" id="WP_380134283.1">
    <property type="nucleotide sequence ID" value="NZ_JBHLUI010000001.1"/>
</dbReference>
<feature type="transmembrane region" description="Helical" evidence="7">
    <location>
        <begin position="138"/>
        <end position="158"/>
    </location>
</feature>
<feature type="transmembrane region" description="Helical" evidence="7">
    <location>
        <begin position="42"/>
        <end position="61"/>
    </location>
</feature>
<evidence type="ECO:0000259" key="8">
    <source>
        <dbReference type="PROSITE" id="PS50928"/>
    </source>
</evidence>
<feature type="domain" description="ABC transmembrane type-1" evidence="8">
    <location>
        <begin position="103"/>
        <end position="292"/>
    </location>
</feature>
<keyword evidence="4 7" id="KW-0812">Transmembrane</keyword>
<dbReference type="Pfam" id="PF12911">
    <property type="entry name" value="OppC_N"/>
    <property type="match status" value="1"/>
</dbReference>
<evidence type="ECO:0000256" key="5">
    <source>
        <dbReference type="ARBA" id="ARBA00022989"/>
    </source>
</evidence>
<evidence type="ECO:0000256" key="7">
    <source>
        <dbReference type="RuleBase" id="RU363032"/>
    </source>
</evidence>
<dbReference type="Pfam" id="PF00528">
    <property type="entry name" value="BPD_transp_1"/>
    <property type="match status" value="1"/>
</dbReference>
<dbReference type="PANTHER" id="PTHR43386:SF1">
    <property type="entry name" value="D,D-DIPEPTIDE TRANSPORT SYSTEM PERMEASE PROTEIN DDPC-RELATED"/>
    <property type="match status" value="1"/>
</dbReference>
<dbReference type="EMBL" id="JBHMDM010000012">
    <property type="protein sequence ID" value="MFB9378834.1"/>
    <property type="molecule type" value="Genomic_DNA"/>
</dbReference>
<dbReference type="SUPFAM" id="SSF161098">
    <property type="entry name" value="MetI-like"/>
    <property type="match status" value="1"/>
</dbReference>
<comment type="caution">
    <text evidence="9">The sequence shown here is derived from an EMBL/GenBank/DDBJ whole genome shotgun (WGS) entry which is preliminary data.</text>
</comment>
<evidence type="ECO:0000256" key="1">
    <source>
        <dbReference type="ARBA" id="ARBA00004651"/>
    </source>
</evidence>
<dbReference type="InterPro" id="IPR050366">
    <property type="entry name" value="BP-dependent_transpt_permease"/>
</dbReference>
<keyword evidence="5 7" id="KW-1133">Transmembrane helix</keyword>
<name>A0ABV5LXR9_9ACTN</name>
<evidence type="ECO:0000313" key="10">
    <source>
        <dbReference type="Proteomes" id="UP001589748"/>
    </source>
</evidence>
<organism evidence="9 10">
    <name type="scientific">Kineococcus gynurae</name>
    <dbReference type="NCBI Taxonomy" id="452979"/>
    <lineage>
        <taxon>Bacteria</taxon>
        <taxon>Bacillati</taxon>
        <taxon>Actinomycetota</taxon>
        <taxon>Actinomycetes</taxon>
        <taxon>Kineosporiales</taxon>
        <taxon>Kineosporiaceae</taxon>
        <taxon>Kineococcus</taxon>
    </lineage>
</organism>
<dbReference type="InterPro" id="IPR035906">
    <property type="entry name" value="MetI-like_sf"/>
</dbReference>
<evidence type="ECO:0000256" key="4">
    <source>
        <dbReference type="ARBA" id="ARBA00022692"/>
    </source>
</evidence>
<dbReference type="PANTHER" id="PTHR43386">
    <property type="entry name" value="OLIGOPEPTIDE TRANSPORT SYSTEM PERMEASE PROTEIN APPC"/>
    <property type="match status" value="1"/>
</dbReference>
<keyword evidence="10" id="KW-1185">Reference proteome</keyword>
<dbReference type="InterPro" id="IPR025966">
    <property type="entry name" value="OppC_N"/>
</dbReference>
<evidence type="ECO:0000313" key="9">
    <source>
        <dbReference type="EMBL" id="MFB9378834.1"/>
    </source>
</evidence>
<sequence length="310" mass="33174">MSLTPLSSPFVRRGARSSDETEACAGPPRWYSIIWTSRKARIGILMLGFFLLVALFAPLIAPHSPDDAGFVPVQDPSWSHWLGTNTLGYDIWAQLVHGTRLSLAIGLLGGTATILIALVIGLLAGYAEGTFLDDSLSFLTNLALVVPVLPLMMVIVAYSETRGLGLLVVVVAVTSWAGAAREMRSLIISMRNRDYVQAARFGGDRTGRIVFREILPNMSSLLVSGFIGACTAAIAAEAGLSFLGFGDPNTVSWGQMLAQANANGALVQGLWLWLAAPGLVLALLMTSLTFVNFGVDLLSNPQLREEENAR</sequence>
<reference evidence="9 10" key="1">
    <citation type="submission" date="2024-09" db="EMBL/GenBank/DDBJ databases">
        <authorList>
            <person name="Sun Q."/>
            <person name="Mori K."/>
        </authorList>
    </citation>
    <scope>NUCLEOTIDE SEQUENCE [LARGE SCALE GENOMIC DNA]</scope>
    <source>
        <strain evidence="9 10">TISTR 1856</strain>
    </source>
</reference>